<sequence>MPDATGPSHIAPGAGEQIGGLVRQLPQIAASHRSLMRGCPPLWTRRIVLRNHGIAPGAREQIGGPVCQLPQITAPCRGAAPIGTRRIVSRDCPGSRSAARSNLPARQATASCRRPPIPVMGRLPVEDHLPAHKTCATGLQGKNCKKQLLTVLCALDRLAILPPRCLVSALRERSP</sequence>
<evidence type="ECO:0000313" key="2">
    <source>
        <dbReference type="EMBL" id="KAJ1203534.1"/>
    </source>
</evidence>
<protein>
    <submittedName>
        <fullName evidence="2">Uncharacterized protein</fullName>
    </submittedName>
</protein>
<proteinExistence type="predicted"/>
<gene>
    <name evidence="2" type="ORF">NDU88_007319</name>
</gene>
<comment type="caution">
    <text evidence="2">The sequence shown here is derived from an EMBL/GenBank/DDBJ whole genome shotgun (WGS) entry which is preliminary data.</text>
</comment>
<dbReference type="Proteomes" id="UP001066276">
    <property type="component" value="Chromosome 2_1"/>
</dbReference>
<name>A0AAV7VS58_PLEWA</name>
<feature type="region of interest" description="Disordered" evidence="1">
    <location>
        <begin position="91"/>
        <end position="110"/>
    </location>
</feature>
<evidence type="ECO:0000313" key="3">
    <source>
        <dbReference type="Proteomes" id="UP001066276"/>
    </source>
</evidence>
<accession>A0AAV7VS58</accession>
<evidence type="ECO:0000256" key="1">
    <source>
        <dbReference type="SAM" id="MobiDB-lite"/>
    </source>
</evidence>
<organism evidence="2 3">
    <name type="scientific">Pleurodeles waltl</name>
    <name type="common">Iberian ribbed newt</name>
    <dbReference type="NCBI Taxonomy" id="8319"/>
    <lineage>
        <taxon>Eukaryota</taxon>
        <taxon>Metazoa</taxon>
        <taxon>Chordata</taxon>
        <taxon>Craniata</taxon>
        <taxon>Vertebrata</taxon>
        <taxon>Euteleostomi</taxon>
        <taxon>Amphibia</taxon>
        <taxon>Batrachia</taxon>
        <taxon>Caudata</taxon>
        <taxon>Salamandroidea</taxon>
        <taxon>Salamandridae</taxon>
        <taxon>Pleurodelinae</taxon>
        <taxon>Pleurodeles</taxon>
    </lineage>
</organism>
<keyword evidence="3" id="KW-1185">Reference proteome</keyword>
<dbReference type="AlphaFoldDB" id="A0AAV7VS58"/>
<dbReference type="EMBL" id="JANPWB010000003">
    <property type="protein sequence ID" value="KAJ1203534.1"/>
    <property type="molecule type" value="Genomic_DNA"/>
</dbReference>
<reference evidence="2" key="1">
    <citation type="journal article" date="2022" name="bioRxiv">
        <title>Sequencing and chromosome-scale assembly of the giantPleurodeles waltlgenome.</title>
        <authorList>
            <person name="Brown T."/>
            <person name="Elewa A."/>
            <person name="Iarovenko S."/>
            <person name="Subramanian E."/>
            <person name="Araus A.J."/>
            <person name="Petzold A."/>
            <person name="Susuki M."/>
            <person name="Suzuki K.-i.T."/>
            <person name="Hayashi T."/>
            <person name="Toyoda A."/>
            <person name="Oliveira C."/>
            <person name="Osipova E."/>
            <person name="Leigh N.D."/>
            <person name="Simon A."/>
            <person name="Yun M.H."/>
        </authorList>
    </citation>
    <scope>NUCLEOTIDE SEQUENCE</scope>
    <source>
        <strain evidence="2">20211129_DDA</strain>
        <tissue evidence="2">Liver</tissue>
    </source>
</reference>